<dbReference type="EMBL" id="WNYA01046564">
    <property type="protein sequence ID" value="KAG8536290.1"/>
    <property type="molecule type" value="Genomic_DNA"/>
</dbReference>
<gene>
    <name evidence="1" type="ORF">GDO81_026711</name>
</gene>
<accession>A0AAV6YKW1</accession>
<dbReference type="AlphaFoldDB" id="A0AAV6YKW1"/>
<reference evidence="1" key="1">
    <citation type="thesis" date="2020" institute="ProQuest LLC" country="789 East Eisenhower Parkway, Ann Arbor, MI, USA">
        <title>Comparative Genomics and Chromosome Evolution.</title>
        <authorList>
            <person name="Mudd A.B."/>
        </authorList>
    </citation>
    <scope>NUCLEOTIDE SEQUENCE</scope>
    <source>
        <strain evidence="1">237g6f4</strain>
        <tissue evidence="1">Blood</tissue>
    </source>
</reference>
<evidence type="ECO:0000313" key="1">
    <source>
        <dbReference type="EMBL" id="KAG8536290.1"/>
    </source>
</evidence>
<evidence type="ECO:0000313" key="2">
    <source>
        <dbReference type="Proteomes" id="UP000824782"/>
    </source>
</evidence>
<dbReference type="Proteomes" id="UP000824782">
    <property type="component" value="Unassembled WGS sequence"/>
</dbReference>
<name>A0AAV6YKW1_ENGPU</name>
<sequence>MSTEWNVLSCRHWNRLMAESRHMGFLIAGQDAGREDELYNIYIYMIWSGITEILVCPIYMTVIVTTSCGQIPATLEVNGIL</sequence>
<comment type="caution">
    <text evidence="1">The sequence shown here is derived from an EMBL/GenBank/DDBJ whole genome shotgun (WGS) entry which is preliminary data.</text>
</comment>
<protein>
    <submittedName>
        <fullName evidence="1">Uncharacterized protein</fullName>
    </submittedName>
</protein>
<keyword evidence="2" id="KW-1185">Reference proteome</keyword>
<organism evidence="1 2">
    <name type="scientific">Engystomops pustulosus</name>
    <name type="common">Tungara frog</name>
    <name type="synonym">Physalaemus pustulosus</name>
    <dbReference type="NCBI Taxonomy" id="76066"/>
    <lineage>
        <taxon>Eukaryota</taxon>
        <taxon>Metazoa</taxon>
        <taxon>Chordata</taxon>
        <taxon>Craniata</taxon>
        <taxon>Vertebrata</taxon>
        <taxon>Euteleostomi</taxon>
        <taxon>Amphibia</taxon>
        <taxon>Batrachia</taxon>
        <taxon>Anura</taxon>
        <taxon>Neobatrachia</taxon>
        <taxon>Hyloidea</taxon>
        <taxon>Leptodactylidae</taxon>
        <taxon>Leiuperinae</taxon>
        <taxon>Engystomops</taxon>
    </lineage>
</organism>
<proteinExistence type="predicted"/>